<organism evidence="8 9">
    <name type="scientific">Apiospora rasikravindrae</name>
    <dbReference type="NCBI Taxonomy" id="990691"/>
    <lineage>
        <taxon>Eukaryota</taxon>
        <taxon>Fungi</taxon>
        <taxon>Dikarya</taxon>
        <taxon>Ascomycota</taxon>
        <taxon>Pezizomycotina</taxon>
        <taxon>Sordariomycetes</taxon>
        <taxon>Xylariomycetidae</taxon>
        <taxon>Amphisphaeriales</taxon>
        <taxon>Apiosporaceae</taxon>
        <taxon>Apiospora</taxon>
    </lineage>
</organism>
<dbReference type="Pfam" id="PF01544">
    <property type="entry name" value="CorA"/>
    <property type="match status" value="1"/>
</dbReference>
<gene>
    <name evidence="8" type="ORF">PG993_006257</name>
</gene>
<protein>
    <submittedName>
        <fullName evidence="8">Uncharacterized protein</fullName>
    </submittedName>
</protein>
<dbReference type="EMBL" id="JAQQWK010000005">
    <property type="protein sequence ID" value="KAK8041734.1"/>
    <property type="molecule type" value="Genomic_DNA"/>
</dbReference>
<evidence type="ECO:0000256" key="5">
    <source>
        <dbReference type="SAM" id="Coils"/>
    </source>
</evidence>
<dbReference type="InterPro" id="IPR045863">
    <property type="entry name" value="CorA_TM1_TM2"/>
</dbReference>
<dbReference type="SUPFAM" id="SSF144083">
    <property type="entry name" value="Magnesium transport protein CorA, transmembrane region"/>
    <property type="match status" value="1"/>
</dbReference>
<keyword evidence="9" id="KW-1185">Reference proteome</keyword>
<comment type="caution">
    <text evidence="8">The sequence shown here is derived from an EMBL/GenBank/DDBJ whole genome shotgun (WGS) entry which is preliminary data.</text>
</comment>
<evidence type="ECO:0000256" key="6">
    <source>
        <dbReference type="SAM" id="MobiDB-lite"/>
    </source>
</evidence>
<evidence type="ECO:0000313" key="8">
    <source>
        <dbReference type="EMBL" id="KAK8041734.1"/>
    </source>
</evidence>
<evidence type="ECO:0000256" key="3">
    <source>
        <dbReference type="ARBA" id="ARBA00022989"/>
    </source>
</evidence>
<keyword evidence="5" id="KW-0175">Coiled coil</keyword>
<feature type="transmembrane region" description="Helical" evidence="7">
    <location>
        <begin position="355"/>
        <end position="378"/>
    </location>
</feature>
<sequence>MNWIQDNAGISNADLDNVYRYEEKQTTVITWTKDDQHIPDQPNSEPEVFIILARAGEESPSGNTGEKPKSAPDTGGQRKLRTVPFSRNTFRQITDRFYTHGSISSVISRADVPIFSNTQLNMRDPSRLTHPAYVYNCRSSNEWPKDLAVTVTHLPHLHKTFCIMFGCDVSTIATVANRLFSIGNEISYPLIMPAMMFEIERLRHINIMTMTIASLETEIAELDDMNGEMDEEETRLRTARNRNAARRTACLDAPYLRNCLTNWNHQLVKFRQCATTFDQTDTTSHANIYQPECRLRGTGDKVAARLLAIEEEYDQMIQECSMRLEGISLATQWCQGERNMSIARATSRDSKHMRIIGIITMIFLPGTFLAGVFSMSFFNWPTSDSTVVSHYVWVYISSAVIFTL</sequence>
<dbReference type="Gene3D" id="1.20.58.340">
    <property type="entry name" value="Magnesium transport protein CorA, transmembrane region"/>
    <property type="match status" value="1"/>
</dbReference>
<evidence type="ECO:0000313" key="9">
    <source>
        <dbReference type="Proteomes" id="UP001444661"/>
    </source>
</evidence>
<keyword evidence="3 7" id="KW-1133">Transmembrane helix</keyword>
<proteinExistence type="predicted"/>
<comment type="subcellular location">
    <subcellularLocation>
        <location evidence="1">Membrane</location>
        <topology evidence="1">Multi-pass membrane protein</topology>
    </subcellularLocation>
</comment>
<feature type="region of interest" description="Disordered" evidence="6">
    <location>
        <begin position="56"/>
        <end position="80"/>
    </location>
</feature>
<dbReference type="Proteomes" id="UP001444661">
    <property type="component" value="Unassembled WGS sequence"/>
</dbReference>
<keyword evidence="4 7" id="KW-0472">Membrane</keyword>
<evidence type="ECO:0000256" key="7">
    <source>
        <dbReference type="SAM" id="Phobius"/>
    </source>
</evidence>
<evidence type="ECO:0000256" key="4">
    <source>
        <dbReference type="ARBA" id="ARBA00023136"/>
    </source>
</evidence>
<reference evidence="8 9" key="1">
    <citation type="submission" date="2023-01" db="EMBL/GenBank/DDBJ databases">
        <title>Analysis of 21 Apiospora genomes using comparative genomics revels a genus with tremendous synthesis potential of carbohydrate active enzymes and secondary metabolites.</title>
        <authorList>
            <person name="Sorensen T."/>
        </authorList>
    </citation>
    <scope>NUCLEOTIDE SEQUENCE [LARGE SCALE GENOMIC DNA]</scope>
    <source>
        <strain evidence="8 9">CBS 33761</strain>
    </source>
</reference>
<evidence type="ECO:0000256" key="2">
    <source>
        <dbReference type="ARBA" id="ARBA00022692"/>
    </source>
</evidence>
<feature type="coiled-coil region" evidence="5">
    <location>
        <begin position="212"/>
        <end position="242"/>
    </location>
</feature>
<keyword evidence="2 7" id="KW-0812">Transmembrane</keyword>
<evidence type="ECO:0000256" key="1">
    <source>
        <dbReference type="ARBA" id="ARBA00004141"/>
    </source>
</evidence>
<dbReference type="InterPro" id="IPR002523">
    <property type="entry name" value="MgTranspt_CorA/ZnTranspt_ZntB"/>
</dbReference>
<name>A0ABR1T7B0_9PEZI</name>
<accession>A0ABR1T7B0</accession>